<accession>A0ABS2NQI5</accession>
<proteinExistence type="predicted"/>
<dbReference type="SMART" id="SM00267">
    <property type="entry name" value="GGDEF"/>
    <property type="match status" value="1"/>
</dbReference>
<dbReference type="InterPro" id="IPR000160">
    <property type="entry name" value="GGDEF_dom"/>
</dbReference>
<dbReference type="InterPro" id="IPR050469">
    <property type="entry name" value="Diguanylate_Cyclase"/>
</dbReference>
<dbReference type="Proteomes" id="UP001314796">
    <property type="component" value="Unassembled WGS sequence"/>
</dbReference>
<dbReference type="PROSITE" id="PS50887">
    <property type="entry name" value="GGDEF"/>
    <property type="match status" value="1"/>
</dbReference>
<name>A0ABS2NQI5_9FIRM</name>
<evidence type="ECO:0000313" key="2">
    <source>
        <dbReference type="EMBL" id="MBM7615215.1"/>
    </source>
</evidence>
<dbReference type="Pfam" id="PF00990">
    <property type="entry name" value="GGDEF"/>
    <property type="match status" value="1"/>
</dbReference>
<sequence length="296" mass="34030">MGLNDQGSKVLNLLQGKLKPLFRLINKIRSLDEFVIYINGEKGKFKSLLRDLDKEIEEAELRRMLKSSPYFVEKIKGNFTLIIGYEADNTSELFDIEEIDGICIELVEIIMEEALELHNKILAEKNMIELMEKSQLDGLTGLYNRCAFDQMYRKIYQESKEGNRDFSVLMVDLDNFKKVNDSYGHQMGDKILKQVAHRIKSNVRKDDIVARYGGEEIIIILVDIDEGEAIIIAERIRDSIATLKTEGVQVTISIGISNLKKDETKDSDMLIYIADQRLYEAKEQGKNKVRGKRRGK</sequence>
<comment type="caution">
    <text evidence="2">The sequence shown here is derived from an EMBL/GenBank/DDBJ whole genome shotgun (WGS) entry which is preliminary data.</text>
</comment>
<dbReference type="RefSeq" id="WP_204402152.1">
    <property type="nucleotide sequence ID" value="NZ_JAFBEE010000010.1"/>
</dbReference>
<dbReference type="PANTHER" id="PTHR45138">
    <property type="entry name" value="REGULATORY COMPONENTS OF SENSORY TRANSDUCTION SYSTEM"/>
    <property type="match status" value="1"/>
</dbReference>
<feature type="domain" description="GGDEF" evidence="1">
    <location>
        <begin position="164"/>
        <end position="294"/>
    </location>
</feature>
<dbReference type="InterPro" id="IPR029787">
    <property type="entry name" value="Nucleotide_cyclase"/>
</dbReference>
<dbReference type="EMBL" id="JAFBEE010000010">
    <property type="protein sequence ID" value="MBM7615215.1"/>
    <property type="molecule type" value="Genomic_DNA"/>
</dbReference>
<dbReference type="Gene3D" id="3.30.70.270">
    <property type="match status" value="1"/>
</dbReference>
<gene>
    <name evidence="2" type="ORF">JOC73_001777</name>
</gene>
<organism evidence="2 3">
    <name type="scientific">Alkaliphilus hydrothermalis</name>
    <dbReference type="NCBI Taxonomy" id="1482730"/>
    <lineage>
        <taxon>Bacteria</taxon>
        <taxon>Bacillati</taxon>
        <taxon>Bacillota</taxon>
        <taxon>Clostridia</taxon>
        <taxon>Peptostreptococcales</taxon>
        <taxon>Natronincolaceae</taxon>
        <taxon>Alkaliphilus</taxon>
    </lineage>
</organism>
<dbReference type="SUPFAM" id="SSF55073">
    <property type="entry name" value="Nucleotide cyclase"/>
    <property type="match status" value="1"/>
</dbReference>
<dbReference type="InterPro" id="IPR043128">
    <property type="entry name" value="Rev_trsase/Diguanyl_cyclase"/>
</dbReference>
<protein>
    <submittedName>
        <fullName evidence="2">Diguanylate cyclase (GGDEF)-like protein</fullName>
    </submittedName>
</protein>
<dbReference type="PANTHER" id="PTHR45138:SF9">
    <property type="entry name" value="DIGUANYLATE CYCLASE DGCM-RELATED"/>
    <property type="match status" value="1"/>
</dbReference>
<dbReference type="CDD" id="cd01949">
    <property type="entry name" value="GGDEF"/>
    <property type="match status" value="1"/>
</dbReference>
<keyword evidence="3" id="KW-1185">Reference proteome</keyword>
<evidence type="ECO:0000313" key="3">
    <source>
        <dbReference type="Proteomes" id="UP001314796"/>
    </source>
</evidence>
<dbReference type="NCBIfam" id="TIGR00254">
    <property type="entry name" value="GGDEF"/>
    <property type="match status" value="1"/>
</dbReference>
<reference evidence="2 3" key="1">
    <citation type="submission" date="2021-01" db="EMBL/GenBank/DDBJ databases">
        <title>Genomic Encyclopedia of Type Strains, Phase IV (KMG-IV): sequencing the most valuable type-strain genomes for metagenomic binning, comparative biology and taxonomic classification.</title>
        <authorList>
            <person name="Goeker M."/>
        </authorList>
    </citation>
    <scope>NUCLEOTIDE SEQUENCE [LARGE SCALE GENOMIC DNA]</scope>
    <source>
        <strain evidence="2 3">DSM 25890</strain>
    </source>
</reference>
<evidence type="ECO:0000259" key="1">
    <source>
        <dbReference type="PROSITE" id="PS50887"/>
    </source>
</evidence>